<accession>A0A8K0TMI6</accession>
<evidence type="ECO:0000313" key="2">
    <source>
        <dbReference type="EMBL" id="KAH7363113.1"/>
    </source>
</evidence>
<keyword evidence="1" id="KW-1133">Transmembrane helix</keyword>
<dbReference type="AlphaFoldDB" id="A0A8K0TMI6"/>
<comment type="caution">
    <text evidence="2">The sequence shown here is derived from an EMBL/GenBank/DDBJ whole genome shotgun (WGS) entry which is preliminary data.</text>
</comment>
<evidence type="ECO:0000313" key="3">
    <source>
        <dbReference type="Proteomes" id="UP000813385"/>
    </source>
</evidence>
<protein>
    <submittedName>
        <fullName evidence="2">Uncharacterized protein</fullName>
    </submittedName>
</protein>
<dbReference type="Pfam" id="PF11374">
    <property type="entry name" value="DUF3176"/>
    <property type="match status" value="1"/>
</dbReference>
<organism evidence="2 3">
    <name type="scientific">Plectosphaerella cucumerina</name>
    <dbReference type="NCBI Taxonomy" id="40658"/>
    <lineage>
        <taxon>Eukaryota</taxon>
        <taxon>Fungi</taxon>
        <taxon>Dikarya</taxon>
        <taxon>Ascomycota</taxon>
        <taxon>Pezizomycotina</taxon>
        <taxon>Sordariomycetes</taxon>
        <taxon>Hypocreomycetidae</taxon>
        <taxon>Glomerellales</taxon>
        <taxon>Plectosphaerellaceae</taxon>
        <taxon>Plectosphaerella</taxon>
    </lineage>
</organism>
<keyword evidence="3" id="KW-1185">Reference proteome</keyword>
<gene>
    <name evidence="2" type="ORF">B0T11DRAFT_339774</name>
</gene>
<keyword evidence="1" id="KW-0812">Transmembrane</keyword>
<keyword evidence="1" id="KW-0472">Membrane</keyword>
<reference evidence="2" key="1">
    <citation type="journal article" date="2021" name="Nat. Commun.">
        <title>Genetic determinants of endophytism in the Arabidopsis root mycobiome.</title>
        <authorList>
            <person name="Mesny F."/>
            <person name="Miyauchi S."/>
            <person name="Thiergart T."/>
            <person name="Pickel B."/>
            <person name="Atanasova L."/>
            <person name="Karlsson M."/>
            <person name="Huettel B."/>
            <person name="Barry K.W."/>
            <person name="Haridas S."/>
            <person name="Chen C."/>
            <person name="Bauer D."/>
            <person name="Andreopoulos W."/>
            <person name="Pangilinan J."/>
            <person name="LaButti K."/>
            <person name="Riley R."/>
            <person name="Lipzen A."/>
            <person name="Clum A."/>
            <person name="Drula E."/>
            <person name="Henrissat B."/>
            <person name="Kohler A."/>
            <person name="Grigoriev I.V."/>
            <person name="Martin F.M."/>
            <person name="Hacquard S."/>
        </authorList>
    </citation>
    <scope>NUCLEOTIDE SEQUENCE</scope>
    <source>
        <strain evidence="2">MPI-CAGE-AT-0016</strain>
    </source>
</reference>
<dbReference type="PANTHER" id="PTHR35394:SF5">
    <property type="entry name" value="DUF3176 DOMAIN-CONTAINING PROTEIN"/>
    <property type="match status" value="1"/>
</dbReference>
<feature type="transmembrane region" description="Helical" evidence="1">
    <location>
        <begin position="25"/>
        <end position="44"/>
    </location>
</feature>
<dbReference type="InterPro" id="IPR021514">
    <property type="entry name" value="DUF3176"/>
</dbReference>
<proteinExistence type="predicted"/>
<evidence type="ECO:0000256" key="1">
    <source>
        <dbReference type="SAM" id="Phobius"/>
    </source>
</evidence>
<dbReference type="PANTHER" id="PTHR35394">
    <property type="entry name" value="DUF3176 DOMAIN-CONTAINING PROTEIN"/>
    <property type="match status" value="1"/>
</dbReference>
<dbReference type="EMBL" id="JAGPXD010000003">
    <property type="protein sequence ID" value="KAH7363113.1"/>
    <property type="molecule type" value="Genomic_DNA"/>
</dbReference>
<dbReference type="Proteomes" id="UP000813385">
    <property type="component" value="Unassembled WGS sequence"/>
</dbReference>
<name>A0A8K0TMI6_9PEZI</name>
<dbReference type="OrthoDB" id="5376804at2759"/>
<feature type="transmembrane region" description="Helical" evidence="1">
    <location>
        <begin position="123"/>
        <end position="142"/>
    </location>
</feature>
<feature type="transmembrane region" description="Helical" evidence="1">
    <location>
        <begin position="56"/>
        <end position="78"/>
    </location>
</feature>
<sequence length="681" mass="75821">MAKSRISRPTKSCTSLHWSAWGQQWGAILGAFTVLVTMIILLNMFDGQHVFSWNGITLNTITSVLSVTVKAATLFVLAECMAQWKWILFAQEQRPLIDFDRLDGATRGPMGSLRLLLKTRGAFIARFGAVLTLVALALDPFAQQLVQLREDISFEAIDVNAAVPKAHSYSSGEFRIDGQSAIGWTNDTASGKWEQVSGSSYSFTANVSATMGAAISGGFFKSLEDVHRERFYYCLTGQCTFAPFLTLGICHKFNDITSKLTHSNDNQDFNSTRDAFDIEWGWYPEDGRISAFSLPNGHFMANVDGGDPVTRCPNSLCTSFLATSFGTDNPTKTMSMRDIDTLIWSMSLVYLDLKAYNGSNPSHEGGYNNKIWPNIPIVASESALYYCVKNVTAKVVANKLEEEVTEVVGVRRTNDSWDAAFLGRQDHQQIRAPPDEIHALAFRNDTAVGLYNDLRLQVPGHSETFTVKRDAVLCLSAHFQRLFRWADWHNSTKVRERLETVPGMAKAVAFNAAYYGPWDQLWTAQDARPQSLAHFMSLARVEKFHEAEVIEVMAESMTNEIRRSSITGDGLRNRTDTTFEEGQTGVLVVLYRVEWPWIGLHAAILASTCLFMVLTVWSSGRSDEIPLWKSSSLGVIRRGHDVGDQLASAGDKLADMEAMARKLKVKAYRDNVDESSPTLGR</sequence>